<gene>
    <name evidence="2" type="ordered locus">Tbd_0941</name>
</gene>
<dbReference type="KEGG" id="tbd:Tbd_0941"/>
<dbReference type="EMBL" id="CP000116">
    <property type="protein sequence ID" value="AAZ96894.1"/>
    <property type="molecule type" value="Genomic_DNA"/>
</dbReference>
<dbReference type="Proteomes" id="UP000008291">
    <property type="component" value="Chromosome"/>
</dbReference>
<dbReference type="STRING" id="292415.Tbd_0941"/>
<name>Q3SK96_THIDA</name>
<accession>Q3SK96</accession>
<dbReference type="RefSeq" id="WP_011311453.1">
    <property type="nucleotide sequence ID" value="NC_007404.1"/>
</dbReference>
<keyword evidence="3" id="KW-1185">Reference proteome</keyword>
<evidence type="ECO:0000313" key="2">
    <source>
        <dbReference type="EMBL" id="AAZ96894.1"/>
    </source>
</evidence>
<evidence type="ECO:0000313" key="3">
    <source>
        <dbReference type="Proteomes" id="UP000008291"/>
    </source>
</evidence>
<reference evidence="2 3" key="1">
    <citation type="journal article" date="2006" name="J. Bacteriol.">
        <title>The genome sequence of the obligately chemolithoautotrophic, facultatively anaerobic bacterium Thiobacillus denitrificans.</title>
        <authorList>
            <person name="Beller H.R."/>
            <person name="Chain P.S."/>
            <person name="Letain T.E."/>
            <person name="Chakicherla A."/>
            <person name="Larimer F.W."/>
            <person name="Richardson P.M."/>
            <person name="Coleman M.A."/>
            <person name="Wood A.P."/>
            <person name="Kelly D.P."/>
        </authorList>
    </citation>
    <scope>NUCLEOTIDE SEQUENCE [LARGE SCALE GENOMIC DNA]</scope>
    <source>
        <strain evidence="2 3">ATCC 25259</strain>
    </source>
</reference>
<organism evidence="2 3">
    <name type="scientific">Thiobacillus denitrificans (strain ATCC 25259 / T1)</name>
    <dbReference type="NCBI Taxonomy" id="292415"/>
    <lineage>
        <taxon>Bacteria</taxon>
        <taxon>Pseudomonadati</taxon>
        <taxon>Pseudomonadota</taxon>
        <taxon>Betaproteobacteria</taxon>
        <taxon>Nitrosomonadales</taxon>
        <taxon>Thiobacillaceae</taxon>
        <taxon>Thiobacillus</taxon>
    </lineage>
</organism>
<dbReference type="AlphaFoldDB" id="Q3SK96"/>
<protein>
    <submittedName>
        <fullName evidence="2">Uncharacterized protein</fullName>
    </submittedName>
</protein>
<evidence type="ECO:0000256" key="1">
    <source>
        <dbReference type="SAM" id="MobiDB-lite"/>
    </source>
</evidence>
<feature type="region of interest" description="Disordered" evidence="1">
    <location>
        <begin position="1"/>
        <end position="25"/>
    </location>
</feature>
<dbReference type="HOGENOM" id="CLU_2572797_0_0_4"/>
<proteinExistence type="predicted"/>
<sequence length="81" mass="9083">MKRSTGLPAVDMAGHSATHRNGPSNKFKIIEGKREEGERELVAALFTPWEKQHLGNCLERLKRTGELVIVHSSHIPRSKRG</sequence>